<evidence type="ECO:0000259" key="3">
    <source>
        <dbReference type="SMART" id="SM00014"/>
    </source>
</evidence>
<dbReference type="EMBL" id="JAPFQO010000014">
    <property type="protein sequence ID" value="MCX2741943.1"/>
    <property type="molecule type" value="Genomic_DNA"/>
</dbReference>
<keyword evidence="1" id="KW-1133">Transmembrane helix</keyword>
<organism evidence="4 5">
    <name type="scientific">Pontibacter anaerobius</name>
    <dbReference type="NCBI Taxonomy" id="2993940"/>
    <lineage>
        <taxon>Bacteria</taxon>
        <taxon>Pseudomonadati</taxon>
        <taxon>Bacteroidota</taxon>
        <taxon>Cytophagia</taxon>
        <taxon>Cytophagales</taxon>
        <taxon>Hymenobacteraceae</taxon>
        <taxon>Pontibacter</taxon>
    </lineage>
</organism>
<evidence type="ECO:0000256" key="2">
    <source>
        <dbReference type="SAM" id="SignalP"/>
    </source>
</evidence>
<keyword evidence="1" id="KW-0472">Membrane</keyword>
<dbReference type="Pfam" id="PF01569">
    <property type="entry name" value="PAP2"/>
    <property type="match status" value="1"/>
</dbReference>
<feature type="chain" id="PRO_5045053159" evidence="2">
    <location>
        <begin position="24"/>
        <end position="295"/>
    </location>
</feature>
<keyword evidence="5" id="KW-1185">Reference proteome</keyword>
<dbReference type="InterPro" id="IPR000326">
    <property type="entry name" value="PAP2/HPO"/>
</dbReference>
<feature type="transmembrane region" description="Helical" evidence="1">
    <location>
        <begin position="242"/>
        <end position="263"/>
    </location>
</feature>
<feature type="signal peptide" evidence="2">
    <location>
        <begin position="1"/>
        <end position="23"/>
    </location>
</feature>
<feature type="domain" description="Phosphatidic acid phosphatase type 2/haloperoxidase" evidence="3">
    <location>
        <begin position="162"/>
        <end position="261"/>
    </location>
</feature>
<accession>A0ABT3RKP1</accession>
<feature type="transmembrane region" description="Helical" evidence="1">
    <location>
        <begin position="134"/>
        <end position="150"/>
    </location>
</feature>
<comment type="caution">
    <text evidence="4">The sequence shown here is derived from an EMBL/GenBank/DDBJ whole genome shotgun (WGS) entry which is preliminary data.</text>
</comment>
<dbReference type="SMART" id="SM00014">
    <property type="entry name" value="acidPPc"/>
    <property type="match status" value="1"/>
</dbReference>
<evidence type="ECO:0000313" key="5">
    <source>
        <dbReference type="Proteomes" id="UP001207228"/>
    </source>
</evidence>
<sequence length="295" mass="31898">MKLKNKLTAFLLGLVVLANPVLAQTQQQPDAITEVTARPAATDSLLLTTPDSLAEAIVSAQGDTVYPGQKKPFTEAQLREGENKRYLKRAVLPAAALIGMGVYTIQGNGFFSSHDARDARNRHAPDFSTKVDDYLFFLPVAYLYGFNAFSSQNRHDIRRQTGLLLASGALTSAIVWPAKKLTDIDRPNGDPTAFPSGHTAYAFTIATLVDKEFRHKSPWVSVGSYAIASATGVMRVMNNEHWMADVLAGAGVGIISVNTVYWLHDKFAKDKGLNTAVVPTVLPNGSPGVGLHVTF</sequence>
<dbReference type="RefSeq" id="WP_266054179.1">
    <property type="nucleotide sequence ID" value="NZ_JAPFQO010000014.1"/>
</dbReference>
<evidence type="ECO:0000256" key="1">
    <source>
        <dbReference type="SAM" id="Phobius"/>
    </source>
</evidence>
<gene>
    <name evidence="4" type="ORF">OO017_18440</name>
</gene>
<keyword evidence="1" id="KW-0812">Transmembrane</keyword>
<dbReference type="SUPFAM" id="SSF48317">
    <property type="entry name" value="Acid phosphatase/Vanadium-dependent haloperoxidase"/>
    <property type="match status" value="1"/>
</dbReference>
<dbReference type="Proteomes" id="UP001207228">
    <property type="component" value="Unassembled WGS sequence"/>
</dbReference>
<evidence type="ECO:0000313" key="4">
    <source>
        <dbReference type="EMBL" id="MCX2741943.1"/>
    </source>
</evidence>
<proteinExistence type="predicted"/>
<dbReference type="CDD" id="cd03394">
    <property type="entry name" value="PAP2_like_5"/>
    <property type="match status" value="1"/>
</dbReference>
<dbReference type="Gene3D" id="1.20.144.10">
    <property type="entry name" value="Phosphatidic acid phosphatase type 2/haloperoxidase"/>
    <property type="match status" value="1"/>
</dbReference>
<reference evidence="4 5" key="1">
    <citation type="submission" date="2022-11" db="EMBL/GenBank/DDBJ databases">
        <title>The characterization of three novel Bacteroidetes species and genomic analysis of their roles in tidal elemental geochemical cycles.</title>
        <authorList>
            <person name="Ma K.-J."/>
        </authorList>
    </citation>
    <scope>NUCLEOTIDE SEQUENCE [LARGE SCALE GENOMIC DNA]</scope>
    <source>
        <strain evidence="4 5">M82</strain>
    </source>
</reference>
<keyword evidence="2" id="KW-0732">Signal</keyword>
<dbReference type="InterPro" id="IPR036938">
    <property type="entry name" value="PAP2/HPO_sf"/>
</dbReference>
<protein>
    <submittedName>
        <fullName evidence="4">Phosphatase PAP2 family protein</fullName>
    </submittedName>
</protein>
<name>A0ABT3RKP1_9BACT</name>